<feature type="compositionally biased region" description="Polar residues" evidence="1">
    <location>
        <begin position="107"/>
        <end position="120"/>
    </location>
</feature>
<evidence type="ECO:0000313" key="3">
    <source>
        <dbReference type="Proteomes" id="UP000321393"/>
    </source>
</evidence>
<sequence>MKTHTATAATICDLARIFWAAPDGIQKKERNLRRDRDGRQICGCVRQGGGSERGRPRWLFDAVERRIPTEMETVVLVPSEKKEKRNGATVSSEEGGDAVGRRFDEGTSGNCFDGGTSSNPFPEENEMLGMLNDLQAPNEHEEETKEGLENEKSFIIGVEEDTGSSSFSSYE</sequence>
<evidence type="ECO:0000256" key="1">
    <source>
        <dbReference type="SAM" id="MobiDB-lite"/>
    </source>
</evidence>
<dbReference type="AlphaFoldDB" id="A0A5A7TX14"/>
<name>A0A5A7TX14_CUCMM</name>
<feature type="region of interest" description="Disordered" evidence="1">
    <location>
        <begin position="77"/>
        <end position="171"/>
    </location>
</feature>
<reference evidence="2 3" key="1">
    <citation type="submission" date="2019-08" db="EMBL/GenBank/DDBJ databases">
        <title>Draft genome sequences of two oriental melons (Cucumis melo L. var makuwa).</title>
        <authorList>
            <person name="Kwon S.-Y."/>
        </authorList>
    </citation>
    <scope>NUCLEOTIDE SEQUENCE [LARGE SCALE GENOMIC DNA]</scope>
    <source>
        <strain evidence="3">cv. SW 3</strain>
        <tissue evidence="2">Leaf</tissue>
    </source>
</reference>
<evidence type="ECO:0000313" key="2">
    <source>
        <dbReference type="EMBL" id="KAA0045819.1"/>
    </source>
</evidence>
<dbReference type="Proteomes" id="UP000321393">
    <property type="component" value="Unassembled WGS sequence"/>
</dbReference>
<accession>A0A5A7TX14</accession>
<gene>
    <name evidence="2" type="ORF">E6C27_scaffold243G003440</name>
</gene>
<protein>
    <submittedName>
        <fullName evidence="2">GDSL esterase/lipase</fullName>
    </submittedName>
</protein>
<proteinExistence type="predicted"/>
<comment type="caution">
    <text evidence="2">The sequence shown here is derived from an EMBL/GenBank/DDBJ whole genome shotgun (WGS) entry which is preliminary data.</text>
</comment>
<dbReference type="EMBL" id="SSTE01014401">
    <property type="protein sequence ID" value="KAA0045819.1"/>
    <property type="molecule type" value="Genomic_DNA"/>
</dbReference>
<organism evidence="2 3">
    <name type="scientific">Cucumis melo var. makuwa</name>
    <name type="common">Oriental melon</name>
    <dbReference type="NCBI Taxonomy" id="1194695"/>
    <lineage>
        <taxon>Eukaryota</taxon>
        <taxon>Viridiplantae</taxon>
        <taxon>Streptophyta</taxon>
        <taxon>Embryophyta</taxon>
        <taxon>Tracheophyta</taxon>
        <taxon>Spermatophyta</taxon>
        <taxon>Magnoliopsida</taxon>
        <taxon>eudicotyledons</taxon>
        <taxon>Gunneridae</taxon>
        <taxon>Pentapetalae</taxon>
        <taxon>rosids</taxon>
        <taxon>fabids</taxon>
        <taxon>Cucurbitales</taxon>
        <taxon>Cucurbitaceae</taxon>
        <taxon>Benincaseae</taxon>
        <taxon>Cucumis</taxon>
    </lineage>
</organism>
<feature type="compositionally biased region" description="Basic and acidic residues" evidence="1">
    <location>
        <begin position="138"/>
        <end position="152"/>
    </location>
</feature>